<dbReference type="PROSITE" id="PS51805">
    <property type="entry name" value="EPHD"/>
    <property type="match status" value="1"/>
</dbReference>
<dbReference type="Pfam" id="PF13832">
    <property type="entry name" value="zf-HC5HC2H_2"/>
    <property type="match status" value="1"/>
</dbReference>
<dbReference type="InterPro" id="IPR019786">
    <property type="entry name" value="Zinc_finger_PHD-type_CS"/>
</dbReference>
<dbReference type="SUPFAM" id="SSF57903">
    <property type="entry name" value="FYVE/PHD zinc finger"/>
    <property type="match status" value="1"/>
</dbReference>
<feature type="domain" description="PHD-type" evidence="7">
    <location>
        <begin position="217"/>
        <end position="342"/>
    </location>
</feature>
<dbReference type="PANTHER" id="PTHR13793:SF107">
    <property type="entry name" value="BROMODOMAIN-CONTAINING PROTEIN HOMOLOG"/>
    <property type="match status" value="1"/>
</dbReference>
<dbReference type="InParanoid" id="G0R1B0"/>
<dbReference type="InterPro" id="IPR011011">
    <property type="entry name" value="Znf_FYVE_PHD"/>
</dbReference>
<evidence type="ECO:0000256" key="5">
    <source>
        <dbReference type="SAM" id="Phobius"/>
    </source>
</evidence>
<keyword evidence="5" id="KW-0472">Membrane</keyword>
<name>G0R1B0_ICHMU</name>
<evidence type="ECO:0000256" key="1">
    <source>
        <dbReference type="ARBA" id="ARBA00022723"/>
    </source>
</evidence>
<feature type="transmembrane region" description="Helical" evidence="5">
    <location>
        <begin position="357"/>
        <end position="375"/>
    </location>
</feature>
<dbReference type="Gene3D" id="3.30.40.10">
    <property type="entry name" value="Zinc/RING finger domain, C3HC4 (zinc finger)"/>
    <property type="match status" value="2"/>
</dbReference>
<reference evidence="8 9" key="1">
    <citation type="submission" date="2011-07" db="EMBL/GenBank/DDBJ databases">
        <authorList>
            <person name="Coyne R."/>
            <person name="Brami D."/>
            <person name="Johnson J."/>
            <person name="Hostetler J."/>
            <person name="Hannick L."/>
            <person name="Clark T."/>
            <person name="Cassidy-Hanley D."/>
            <person name="Inman J."/>
        </authorList>
    </citation>
    <scope>NUCLEOTIDE SEQUENCE [LARGE SCALE GENOMIC DNA]</scope>
    <source>
        <strain evidence="8 9">G5</strain>
    </source>
</reference>
<keyword evidence="8" id="KW-0808">Transferase</keyword>
<evidence type="ECO:0000313" key="8">
    <source>
        <dbReference type="EMBL" id="EGR28743.1"/>
    </source>
</evidence>
<dbReference type="PROSITE" id="PS50016">
    <property type="entry name" value="ZF_PHD_2"/>
    <property type="match status" value="1"/>
</dbReference>
<dbReference type="PROSITE" id="PS01359">
    <property type="entry name" value="ZF_PHD_1"/>
    <property type="match status" value="1"/>
</dbReference>
<dbReference type="Pfam" id="PF13831">
    <property type="entry name" value="PHD_2"/>
    <property type="match status" value="1"/>
</dbReference>
<gene>
    <name evidence="8" type="ORF">IMG5_169400</name>
</gene>
<dbReference type="GO" id="GO:0008168">
    <property type="term" value="F:methyltransferase activity"/>
    <property type="evidence" value="ECO:0007669"/>
    <property type="project" value="UniProtKB-KW"/>
</dbReference>
<dbReference type="PANTHER" id="PTHR13793">
    <property type="entry name" value="PHD FINGER PROTEINS"/>
    <property type="match status" value="1"/>
</dbReference>
<dbReference type="GO" id="GO:0008270">
    <property type="term" value="F:zinc ion binding"/>
    <property type="evidence" value="ECO:0007669"/>
    <property type="project" value="UniProtKB-KW"/>
</dbReference>
<keyword evidence="1" id="KW-0479">Metal-binding</keyword>
<evidence type="ECO:0000259" key="7">
    <source>
        <dbReference type="PROSITE" id="PS51805"/>
    </source>
</evidence>
<evidence type="ECO:0000256" key="3">
    <source>
        <dbReference type="ARBA" id="ARBA00022833"/>
    </source>
</evidence>
<dbReference type="InterPro" id="IPR050701">
    <property type="entry name" value="Histone_Mod_Regulator"/>
</dbReference>
<dbReference type="Proteomes" id="UP000008983">
    <property type="component" value="Unassembled WGS sequence"/>
</dbReference>
<dbReference type="OrthoDB" id="313399at2759"/>
<accession>G0R1B0</accession>
<keyword evidence="8" id="KW-0489">Methyltransferase</keyword>
<dbReference type="eggNOG" id="KOG0955">
    <property type="taxonomic scope" value="Eukaryota"/>
</dbReference>
<proteinExistence type="predicted"/>
<dbReference type="GO" id="GO:0006357">
    <property type="term" value="P:regulation of transcription by RNA polymerase II"/>
    <property type="evidence" value="ECO:0007669"/>
    <property type="project" value="TreeGrafter"/>
</dbReference>
<sequence>MRQEIANEKQIYKKSDFNFDDPLVDIYCFNQFDKQYLNYLQKKQQYNFTLNINKSNNNINNTKINISIKHENSSKTKQNNPVLNEDIPCQICNDKDFADDDLIVFCSKCNISVHQRCYGILKIPNDDWICELCVNFGPQGQLMRCPLCPKRGGALKPSKIQINLNTFENINPSYHLFASQCTFNEANKYKYEKIETEDDINKDENNFYLYQQQQQKDYKEKDGLYYDFTITKDQEVNLNILNNEPKPNYVWCHISCTLWTPECYFDDRNYYNFVKGIENIDKSRFKLLCKVCKLRDAGSCIKCSKGNCEEAFHSECARRANICLEVKNSERLQYLLYCELHTPLQIIRFIENKEKKYKVYLFIYIYIIFQQYIYIRKKF</sequence>
<keyword evidence="9" id="KW-1185">Reference proteome</keyword>
<dbReference type="InterPro" id="IPR019787">
    <property type="entry name" value="Znf_PHD-finger"/>
</dbReference>
<dbReference type="CDD" id="cd15492">
    <property type="entry name" value="PHD_BRPF_JADE_like"/>
    <property type="match status" value="1"/>
</dbReference>
<dbReference type="EMBL" id="GL984212">
    <property type="protein sequence ID" value="EGR28743.1"/>
    <property type="molecule type" value="Genomic_DNA"/>
</dbReference>
<keyword evidence="3" id="KW-0862">Zinc</keyword>
<dbReference type="InterPro" id="IPR013083">
    <property type="entry name" value="Znf_RING/FYVE/PHD"/>
</dbReference>
<keyword evidence="5" id="KW-1133">Transmembrane helix</keyword>
<dbReference type="GO" id="GO:0032259">
    <property type="term" value="P:methylation"/>
    <property type="evidence" value="ECO:0007669"/>
    <property type="project" value="UniProtKB-KW"/>
</dbReference>
<evidence type="ECO:0000256" key="2">
    <source>
        <dbReference type="ARBA" id="ARBA00022771"/>
    </source>
</evidence>
<organism evidence="8 9">
    <name type="scientific">Ichthyophthirius multifiliis</name>
    <name type="common">White spot disease agent</name>
    <name type="synonym">Ich</name>
    <dbReference type="NCBI Taxonomy" id="5932"/>
    <lineage>
        <taxon>Eukaryota</taxon>
        <taxon>Sar</taxon>
        <taxon>Alveolata</taxon>
        <taxon>Ciliophora</taxon>
        <taxon>Intramacronucleata</taxon>
        <taxon>Oligohymenophorea</taxon>
        <taxon>Hymenostomatida</taxon>
        <taxon>Ophryoglenina</taxon>
        <taxon>Ichthyophthirius</taxon>
    </lineage>
</organism>
<dbReference type="GeneID" id="14904813"/>
<evidence type="ECO:0000256" key="4">
    <source>
        <dbReference type="PROSITE-ProRule" id="PRU00146"/>
    </source>
</evidence>
<dbReference type="RefSeq" id="XP_004029979.1">
    <property type="nucleotide sequence ID" value="XM_004029931.1"/>
</dbReference>
<keyword evidence="2 4" id="KW-0863">Zinc-finger</keyword>
<dbReference type="eggNOG" id="KOG0954">
    <property type="taxonomic scope" value="Eukaryota"/>
</dbReference>
<evidence type="ECO:0000313" key="9">
    <source>
        <dbReference type="Proteomes" id="UP000008983"/>
    </source>
</evidence>
<keyword evidence="5" id="KW-0812">Transmembrane</keyword>
<feature type="domain" description="PHD-type" evidence="6">
    <location>
        <begin position="86"/>
        <end position="136"/>
    </location>
</feature>
<dbReference type="SMART" id="SM00249">
    <property type="entry name" value="PHD"/>
    <property type="match status" value="2"/>
</dbReference>
<dbReference type="InterPro" id="IPR001965">
    <property type="entry name" value="Znf_PHD"/>
</dbReference>
<dbReference type="AlphaFoldDB" id="G0R1B0"/>
<dbReference type="InterPro" id="IPR034732">
    <property type="entry name" value="EPHD"/>
</dbReference>
<dbReference type="STRING" id="857967.G0R1B0"/>
<protein>
    <submittedName>
        <fullName evidence="8">PHD-finger family protein, putative</fullName>
        <ecNumber evidence="8">2.1.1.43</ecNumber>
    </submittedName>
</protein>
<evidence type="ECO:0000259" key="6">
    <source>
        <dbReference type="PROSITE" id="PS50016"/>
    </source>
</evidence>
<dbReference type="EC" id="2.1.1.43" evidence="8"/>